<evidence type="ECO:0000256" key="9">
    <source>
        <dbReference type="SAM" id="MobiDB-lite"/>
    </source>
</evidence>
<gene>
    <name evidence="11" type="ORF">DDE84_06195</name>
</gene>
<keyword evidence="3" id="KW-0808">Transferase</keyword>
<evidence type="ECO:0000256" key="2">
    <source>
        <dbReference type="ARBA" id="ARBA00022490"/>
    </source>
</evidence>
<dbReference type="Proteomes" id="UP000325415">
    <property type="component" value="Unassembled WGS sequence"/>
</dbReference>
<evidence type="ECO:0000256" key="6">
    <source>
        <dbReference type="ARBA" id="ARBA00037368"/>
    </source>
</evidence>
<dbReference type="InterPro" id="IPR011009">
    <property type="entry name" value="Kinase-like_dom_sf"/>
</dbReference>
<evidence type="ECO:0000313" key="12">
    <source>
        <dbReference type="Proteomes" id="UP000325415"/>
    </source>
</evidence>
<comment type="caution">
    <text evidence="11">The sequence shown here is derived from an EMBL/GenBank/DDBJ whole genome shotgun (WGS) entry which is preliminary data.</text>
</comment>
<evidence type="ECO:0000256" key="1">
    <source>
        <dbReference type="ARBA" id="ARBA00004496"/>
    </source>
</evidence>
<feature type="domain" description="Aminoglycoside phosphotransferase" evidence="10">
    <location>
        <begin position="55"/>
        <end position="259"/>
    </location>
</feature>
<evidence type="ECO:0000256" key="4">
    <source>
        <dbReference type="ARBA" id="ARBA00022777"/>
    </source>
</evidence>
<dbReference type="RefSeq" id="WP_152580821.1">
    <property type="nucleotide sequence ID" value="NZ_JALCCS010000041.1"/>
</dbReference>
<protein>
    <recommendedName>
        <fullName evidence="8">Hydroxylysine kinase</fullName>
        <ecNumber evidence="7">2.7.1.81</ecNumber>
    </recommendedName>
</protein>
<dbReference type="GO" id="GO:0005737">
    <property type="term" value="C:cytoplasm"/>
    <property type="evidence" value="ECO:0007669"/>
    <property type="project" value="UniProtKB-SubCell"/>
</dbReference>
<evidence type="ECO:0000259" key="10">
    <source>
        <dbReference type="Pfam" id="PF01636"/>
    </source>
</evidence>
<evidence type="ECO:0000256" key="8">
    <source>
        <dbReference type="ARBA" id="ARBA00040505"/>
    </source>
</evidence>
<name>A0A5N6S1U6_9BIFI</name>
<keyword evidence="12" id="KW-1185">Reference proteome</keyword>
<sequence length="398" mass="44391">MHDFVGYEMLRVPHDAVSTAEASEFAENWYGLHDVATRRIATERDDTFAISLHGEAEPRCILKFEHPAESQDSVLLRAQALTLLQETQPDIPATRLIPARGRELVTRFNQNDTVRWATLTTFLHGNMVSTLPGPLSEPLLDDIGVRLAQLQRVLAQLQYHDVPGRVLWDVRLLPQLAEDLLPMLEDDESRSRVTQAVDDYMAVEPEIERLPATLCHGDFHPGNMMVDPDAPQRLSGILDFGDMHMMPPICDLGTCLFYLIEAASYYPDDPLESCRSALESYMQEVDSRASHGSDSGSDGGYDDDGYSDGNRNDGNNSGFDVQQLDLLPAIMEARGALVVLLPLMAERFSGVEAGHYLVDPQRRLDKLRLVQNLGWPAMTEQLGITQNAITQHASKELL</sequence>
<dbReference type="SUPFAM" id="SSF56112">
    <property type="entry name" value="Protein kinase-like (PK-like)"/>
    <property type="match status" value="1"/>
</dbReference>
<organism evidence="11 12">
    <name type="scientific">Bifidobacterium tibiigranuli</name>
    <dbReference type="NCBI Taxonomy" id="2172043"/>
    <lineage>
        <taxon>Bacteria</taxon>
        <taxon>Bacillati</taxon>
        <taxon>Actinomycetota</taxon>
        <taxon>Actinomycetes</taxon>
        <taxon>Bifidobacteriales</taxon>
        <taxon>Bifidobacteriaceae</taxon>
        <taxon>Bifidobacterium</taxon>
    </lineage>
</organism>
<keyword evidence="4" id="KW-0418">Kinase</keyword>
<dbReference type="InterPro" id="IPR050249">
    <property type="entry name" value="Pseudomonas-type_ThrB"/>
</dbReference>
<comment type="subcellular location">
    <subcellularLocation>
        <location evidence="1">Cytoplasm</location>
    </subcellularLocation>
</comment>
<dbReference type="AlphaFoldDB" id="A0A5N6S1U6"/>
<dbReference type="PANTHER" id="PTHR21064:SF1">
    <property type="entry name" value="HYDROXYLYSINE KINASE"/>
    <property type="match status" value="1"/>
</dbReference>
<evidence type="ECO:0000256" key="5">
    <source>
        <dbReference type="ARBA" id="ARBA00036820"/>
    </source>
</evidence>
<dbReference type="EMBL" id="QDAG01000005">
    <property type="protein sequence ID" value="KAE8128469.1"/>
    <property type="molecule type" value="Genomic_DNA"/>
</dbReference>
<dbReference type="Gene3D" id="3.90.1200.10">
    <property type="match status" value="1"/>
</dbReference>
<comment type="function">
    <text evidence="6">Catalyzes the GTP-dependent phosphorylation of 5-hydroxy-L-lysine.</text>
</comment>
<proteinExistence type="predicted"/>
<accession>A0A5N6S1U6</accession>
<dbReference type="InterPro" id="IPR002575">
    <property type="entry name" value="Aminoglycoside_PTrfase"/>
</dbReference>
<dbReference type="GO" id="GO:0047992">
    <property type="term" value="F:hydroxylysine kinase activity"/>
    <property type="evidence" value="ECO:0007669"/>
    <property type="project" value="UniProtKB-EC"/>
</dbReference>
<dbReference type="Pfam" id="PF01636">
    <property type="entry name" value="APH"/>
    <property type="match status" value="1"/>
</dbReference>
<evidence type="ECO:0000256" key="3">
    <source>
        <dbReference type="ARBA" id="ARBA00022679"/>
    </source>
</evidence>
<dbReference type="PANTHER" id="PTHR21064">
    <property type="entry name" value="AMINOGLYCOSIDE PHOSPHOTRANSFERASE DOMAIN-CONTAINING PROTEIN-RELATED"/>
    <property type="match status" value="1"/>
</dbReference>
<feature type="compositionally biased region" description="Low complexity" evidence="9">
    <location>
        <begin position="307"/>
        <end position="317"/>
    </location>
</feature>
<reference evidence="11 12" key="1">
    <citation type="submission" date="2018-04" db="EMBL/GenBank/DDBJ databases">
        <authorList>
            <person name="Eckel V.P."/>
            <person name="Vogel R.F."/>
        </authorList>
    </citation>
    <scope>NUCLEOTIDE SEQUENCE [LARGE SCALE GENOMIC DNA]</scope>
    <source>
        <strain evidence="12">TMW 2.1764</strain>
    </source>
</reference>
<dbReference type="EC" id="2.7.1.81" evidence="7"/>
<evidence type="ECO:0000256" key="7">
    <source>
        <dbReference type="ARBA" id="ARBA00038873"/>
    </source>
</evidence>
<keyword evidence="2" id="KW-0963">Cytoplasm</keyword>
<feature type="region of interest" description="Disordered" evidence="9">
    <location>
        <begin position="285"/>
        <end position="317"/>
    </location>
</feature>
<evidence type="ECO:0000313" key="11">
    <source>
        <dbReference type="EMBL" id="KAE8128469.1"/>
    </source>
</evidence>
<comment type="catalytic activity">
    <reaction evidence="5">
        <text>(5R)-5-hydroxy-L-lysine + GTP = (5R)-5-phosphooxy-L-lysine + GDP + H(+)</text>
        <dbReference type="Rhea" id="RHEA:19049"/>
        <dbReference type="ChEBI" id="CHEBI:15378"/>
        <dbReference type="ChEBI" id="CHEBI:37565"/>
        <dbReference type="ChEBI" id="CHEBI:57882"/>
        <dbReference type="ChEBI" id="CHEBI:58189"/>
        <dbReference type="ChEBI" id="CHEBI:58357"/>
        <dbReference type="EC" id="2.7.1.81"/>
    </reaction>
</comment>